<protein>
    <submittedName>
        <fullName evidence="1">Carbon monoxide dehydrogenase</fullName>
    </submittedName>
</protein>
<sequence>MPSGTKKVTLNVPIEHVWNFVSDMNYWAPLVPGYIDHEIINDKESTWTFKGDLGIVHKKVHLKVIITKWEKPEKVTFDLKGLSEKFTGSGAFNAKAINADQTKMTGHLDIKAGGIMGPVINPALKSFVPKMTSELTEAISQEITKRQSFS</sequence>
<evidence type="ECO:0000313" key="2">
    <source>
        <dbReference type="Proteomes" id="UP000036780"/>
    </source>
</evidence>
<proteinExistence type="predicted"/>
<accession>A0A0L0QMR9</accession>
<dbReference type="SUPFAM" id="SSF55961">
    <property type="entry name" value="Bet v1-like"/>
    <property type="match status" value="1"/>
</dbReference>
<dbReference type="AlphaFoldDB" id="A0A0L0QMR9"/>
<dbReference type="EMBL" id="LGTO01000007">
    <property type="protein sequence ID" value="KNE19920.1"/>
    <property type="molecule type" value="Genomic_DNA"/>
</dbReference>
<dbReference type="InterPro" id="IPR023393">
    <property type="entry name" value="START-like_dom_sf"/>
</dbReference>
<organism evidence="1 2">
    <name type="scientific">Virgibacillus pantothenticus</name>
    <dbReference type="NCBI Taxonomy" id="1473"/>
    <lineage>
        <taxon>Bacteria</taxon>
        <taxon>Bacillati</taxon>
        <taxon>Bacillota</taxon>
        <taxon>Bacilli</taxon>
        <taxon>Bacillales</taxon>
        <taxon>Bacillaceae</taxon>
        <taxon>Virgibacillus</taxon>
    </lineage>
</organism>
<dbReference type="CDD" id="cd07812">
    <property type="entry name" value="SRPBCC"/>
    <property type="match status" value="1"/>
</dbReference>
<evidence type="ECO:0000313" key="1">
    <source>
        <dbReference type="EMBL" id="KNE19920.1"/>
    </source>
</evidence>
<dbReference type="Gene3D" id="3.30.530.20">
    <property type="match status" value="1"/>
</dbReference>
<keyword evidence="2" id="KW-1185">Reference proteome</keyword>
<dbReference type="PATRIC" id="fig|1473.5.peg.1885"/>
<dbReference type="Pfam" id="PF06240">
    <property type="entry name" value="COXG"/>
    <property type="match status" value="1"/>
</dbReference>
<dbReference type="InterPro" id="IPR010419">
    <property type="entry name" value="CO_DH_gsu"/>
</dbReference>
<dbReference type="RefSeq" id="WP_050352482.1">
    <property type="nucleotide sequence ID" value="NZ_BOSN01000001.1"/>
</dbReference>
<dbReference type="OrthoDB" id="2374625at2"/>
<gene>
    <name evidence="1" type="ORF">AFK71_16015</name>
</gene>
<dbReference type="Proteomes" id="UP000036780">
    <property type="component" value="Unassembled WGS sequence"/>
</dbReference>
<name>A0A0L0QMR9_VIRPA</name>
<dbReference type="GeneID" id="66870983"/>
<reference evidence="2" key="1">
    <citation type="submission" date="2015-07" db="EMBL/GenBank/DDBJ databases">
        <title>Fjat-10053 dsm26.</title>
        <authorList>
            <person name="Liu B."/>
            <person name="Wang J."/>
            <person name="Zhu Y."/>
            <person name="Liu G."/>
            <person name="Chen Q."/>
            <person name="Chen Z."/>
            <person name="Lan J."/>
            <person name="Che J."/>
            <person name="Ge C."/>
            <person name="Shi H."/>
            <person name="Pan Z."/>
            <person name="Liu X."/>
        </authorList>
    </citation>
    <scope>NUCLEOTIDE SEQUENCE [LARGE SCALE GENOMIC DNA]</scope>
    <source>
        <strain evidence="2">DSM 26</strain>
    </source>
</reference>
<comment type="caution">
    <text evidence="1">The sequence shown here is derived from an EMBL/GenBank/DDBJ whole genome shotgun (WGS) entry which is preliminary data.</text>
</comment>